<dbReference type="PANTHER" id="PTHR45453">
    <property type="entry name" value="PHOSPHATE REGULON SENSOR PROTEIN PHOR"/>
    <property type="match status" value="1"/>
</dbReference>
<dbReference type="Gene3D" id="3.30.565.10">
    <property type="entry name" value="Histidine kinase-like ATPase, C-terminal domain"/>
    <property type="match status" value="1"/>
</dbReference>
<dbReference type="AlphaFoldDB" id="E7G648"/>
<dbReference type="GO" id="GO:0000155">
    <property type="term" value="F:phosphorelay sensor kinase activity"/>
    <property type="evidence" value="ECO:0007669"/>
    <property type="project" value="TreeGrafter"/>
</dbReference>
<dbReference type="InterPro" id="IPR003594">
    <property type="entry name" value="HATPase_dom"/>
</dbReference>
<protein>
    <recommendedName>
        <fullName evidence="3">histidine kinase</fullName>
        <ecNumber evidence="3">2.7.13.3</ecNumber>
    </recommendedName>
</protein>
<keyword evidence="4" id="KW-1003">Cell membrane</keyword>
<feature type="transmembrane region" description="Helical" evidence="11">
    <location>
        <begin position="38"/>
        <end position="59"/>
    </location>
</feature>
<evidence type="ECO:0000259" key="12">
    <source>
        <dbReference type="PROSITE" id="PS50109"/>
    </source>
</evidence>
<dbReference type="eggNOG" id="COG2205">
    <property type="taxonomic scope" value="Bacteria"/>
</dbReference>
<comment type="caution">
    <text evidence="13">The sequence shown here is derived from an EMBL/GenBank/DDBJ whole genome shotgun (WGS) entry which is preliminary data.</text>
</comment>
<dbReference type="GO" id="GO:0004721">
    <property type="term" value="F:phosphoprotein phosphatase activity"/>
    <property type="evidence" value="ECO:0007669"/>
    <property type="project" value="TreeGrafter"/>
</dbReference>
<reference evidence="13 14" key="1">
    <citation type="submission" date="2010-12" db="EMBL/GenBank/DDBJ databases">
        <title>The Genome Sequence of Coprobacillus sp. strain 29_1.</title>
        <authorList>
            <consortium name="The Broad Institute Genome Sequencing Platform"/>
            <person name="Earl A."/>
            <person name="Ward D."/>
            <person name="Feldgarden M."/>
            <person name="Gevers D."/>
            <person name="Daigneault M."/>
            <person name="Sibley C.D."/>
            <person name="White A."/>
            <person name="Strauss J."/>
            <person name="Allen-Vercoe E."/>
            <person name="Young S.K."/>
            <person name="Zeng Q."/>
            <person name="Gargeya S."/>
            <person name="Fitzgerald M."/>
            <person name="Haas B."/>
            <person name="Abouelleil A."/>
            <person name="Alvarado L."/>
            <person name="Arachchi H.M."/>
            <person name="Berlin A."/>
            <person name="Brown A."/>
            <person name="Chapman S.B."/>
            <person name="Chen Z."/>
            <person name="Dunbar C."/>
            <person name="Freedman E."/>
            <person name="Gearin G."/>
            <person name="Gellesch M."/>
            <person name="Goldberg J."/>
            <person name="Griggs A."/>
            <person name="Gujja S."/>
            <person name="Heilman E."/>
            <person name="Heiman D."/>
            <person name="Howarth C."/>
            <person name="Larson L."/>
            <person name="Lui A."/>
            <person name="MacDonald P.J.P."/>
            <person name="Mehta T."/>
            <person name="Montmayeur A."/>
            <person name="Murphy C."/>
            <person name="Neiman D."/>
            <person name="Pearson M."/>
            <person name="Priest M."/>
            <person name="Roberts A."/>
            <person name="Saif S."/>
            <person name="Shea T."/>
            <person name="Shenoy N."/>
            <person name="Sisk P."/>
            <person name="Stolte C."/>
            <person name="Sykes S."/>
            <person name="White J."/>
            <person name="Yandava C."/>
            <person name="Nusbaum C."/>
            <person name="Birren B."/>
        </authorList>
    </citation>
    <scope>NUCLEOTIDE SEQUENCE [LARGE SCALE GENOMIC DNA]</scope>
    <source>
        <strain evidence="13 14">29_1</strain>
    </source>
</reference>
<comment type="catalytic activity">
    <reaction evidence="1">
        <text>ATP + protein L-histidine = ADP + protein N-phospho-L-histidine.</text>
        <dbReference type="EC" id="2.7.13.3"/>
    </reaction>
</comment>
<keyword evidence="7" id="KW-0418">Kinase</keyword>
<dbReference type="InterPro" id="IPR004358">
    <property type="entry name" value="Sig_transdc_His_kin-like_C"/>
</dbReference>
<dbReference type="PANTHER" id="PTHR45453:SF2">
    <property type="entry name" value="HISTIDINE KINASE"/>
    <property type="match status" value="1"/>
</dbReference>
<dbReference type="EMBL" id="ADKX01000001">
    <property type="protein sequence ID" value="EFW06699.1"/>
    <property type="molecule type" value="Genomic_DNA"/>
</dbReference>
<dbReference type="Proteomes" id="UP000003157">
    <property type="component" value="Unassembled WGS sequence"/>
</dbReference>
<evidence type="ECO:0000256" key="5">
    <source>
        <dbReference type="ARBA" id="ARBA00022679"/>
    </source>
</evidence>
<proteinExistence type="predicted"/>
<dbReference type="HOGENOM" id="CLU_000445_13_0_9"/>
<keyword evidence="6 11" id="KW-0812">Transmembrane</keyword>
<keyword evidence="14" id="KW-1185">Reference proteome</keyword>
<keyword evidence="9" id="KW-0902">Two-component regulatory system</keyword>
<dbReference type="STRING" id="100884.GCA_000269565_01464"/>
<dbReference type="GO" id="GO:0016036">
    <property type="term" value="P:cellular response to phosphate starvation"/>
    <property type="evidence" value="ECO:0007669"/>
    <property type="project" value="TreeGrafter"/>
</dbReference>
<dbReference type="SMART" id="SM00387">
    <property type="entry name" value="HATPase_c"/>
    <property type="match status" value="1"/>
</dbReference>
<evidence type="ECO:0000256" key="4">
    <source>
        <dbReference type="ARBA" id="ARBA00022475"/>
    </source>
</evidence>
<keyword evidence="5" id="KW-0808">Transferase</keyword>
<evidence type="ECO:0000256" key="2">
    <source>
        <dbReference type="ARBA" id="ARBA00004651"/>
    </source>
</evidence>
<name>E7G648_9FIRM</name>
<feature type="transmembrane region" description="Helical" evidence="11">
    <location>
        <begin position="14"/>
        <end position="32"/>
    </location>
</feature>
<evidence type="ECO:0000256" key="1">
    <source>
        <dbReference type="ARBA" id="ARBA00000085"/>
    </source>
</evidence>
<dbReference type="Pfam" id="PF02518">
    <property type="entry name" value="HATPase_c"/>
    <property type="match status" value="1"/>
</dbReference>
<evidence type="ECO:0000256" key="9">
    <source>
        <dbReference type="ARBA" id="ARBA00023012"/>
    </source>
</evidence>
<evidence type="ECO:0000256" key="3">
    <source>
        <dbReference type="ARBA" id="ARBA00012438"/>
    </source>
</evidence>
<gene>
    <name evidence="13" type="ORF">HMPREF9488_00236</name>
</gene>
<evidence type="ECO:0000313" key="14">
    <source>
        <dbReference type="Proteomes" id="UP000003157"/>
    </source>
</evidence>
<feature type="domain" description="Histidine kinase" evidence="12">
    <location>
        <begin position="124"/>
        <end position="323"/>
    </location>
</feature>
<evidence type="ECO:0000313" key="13">
    <source>
        <dbReference type="EMBL" id="EFW06699.1"/>
    </source>
</evidence>
<comment type="subcellular location">
    <subcellularLocation>
        <location evidence="2">Cell membrane</location>
        <topology evidence="2">Multi-pass membrane protein</topology>
    </subcellularLocation>
</comment>
<evidence type="ECO:0000256" key="6">
    <source>
        <dbReference type="ARBA" id="ARBA00022692"/>
    </source>
</evidence>
<evidence type="ECO:0000256" key="7">
    <source>
        <dbReference type="ARBA" id="ARBA00022777"/>
    </source>
</evidence>
<evidence type="ECO:0000256" key="11">
    <source>
        <dbReference type="SAM" id="Phobius"/>
    </source>
</evidence>
<dbReference type="OrthoDB" id="9780487at2"/>
<organism evidence="13 14">
    <name type="scientific">Coprobacillus cateniformis</name>
    <dbReference type="NCBI Taxonomy" id="100884"/>
    <lineage>
        <taxon>Bacteria</taxon>
        <taxon>Bacillati</taxon>
        <taxon>Bacillota</taxon>
        <taxon>Erysipelotrichia</taxon>
        <taxon>Erysipelotrichales</taxon>
        <taxon>Coprobacillaceae</taxon>
        <taxon>Coprobacillus</taxon>
    </lineage>
</organism>
<dbReference type="GeneID" id="78229339"/>
<sequence length="327" mass="38696">MNKLWDYLCYRKQFYIYSFLIIGIFYFILFLYNALLDAINYAAILSLSLLVIYTVIDFYRFYKQRTQLEYILSLDNIYMSDLPLPRTAIEEYYHELLTKVDHLHKELQNQNDDHYHDMLDYFTLWVHQIKTPISALRLLVQLQEEPQNDLLLQIFKIEQYVDMVLHYIKIDHMSSDLSIKEYALDPILNEVIKKQATFFIQKKIKLNKEPIQRTILTDEKWISFVIEQILSNALKYTKEGMIHIYEKDEVLYIEDTGIGIKPEDLPRVFEKGFTGHNGRVDKKASGLGLYLCQQIIHNLGYQISIESTLGKGTVVAINFHVDKLQVE</sequence>
<dbReference type="InterPro" id="IPR036890">
    <property type="entry name" value="HATPase_C_sf"/>
</dbReference>
<dbReference type="SUPFAM" id="SSF55874">
    <property type="entry name" value="ATPase domain of HSP90 chaperone/DNA topoisomerase II/histidine kinase"/>
    <property type="match status" value="1"/>
</dbReference>
<dbReference type="PRINTS" id="PR00344">
    <property type="entry name" value="BCTRLSENSOR"/>
</dbReference>
<dbReference type="GO" id="GO:0005886">
    <property type="term" value="C:plasma membrane"/>
    <property type="evidence" value="ECO:0007669"/>
    <property type="project" value="UniProtKB-SubCell"/>
</dbReference>
<dbReference type="PROSITE" id="PS50109">
    <property type="entry name" value="HIS_KIN"/>
    <property type="match status" value="1"/>
</dbReference>
<keyword evidence="10 11" id="KW-0472">Membrane</keyword>
<dbReference type="InterPro" id="IPR005467">
    <property type="entry name" value="His_kinase_dom"/>
</dbReference>
<dbReference type="InterPro" id="IPR050351">
    <property type="entry name" value="BphY/WalK/GraS-like"/>
</dbReference>
<evidence type="ECO:0000256" key="10">
    <source>
        <dbReference type="ARBA" id="ARBA00023136"/>
    </source>
</evidence>
<dbReference type="EC" id="2.7.13.3" evidence="3"/>
<evidence type="ECO:0000256" key="8">
    <source>
        <dbReference type="ARBA" id="ARBA00022989"/>
    </source>
</evidence>
<accession>E7G648</accession>
<keyword evidence="8 11" id="KW-1133">Transmembrane helix</keyword>
<dbReference type="RefSeq" id="WP_008787364.1">
    <property type="nucleotide sequence ID" value="NZ_AKCB01000001.1"/>
</dbReference>